<dbReference type="CDD" id="cd08566">
    <property type="entry name" value="GDPD_AtGDE_like"/>
    <property type="match status" value="1"/>
</dbReference>
<accession>A0ABR7XW06</accession>
<feature type="domain" description="GP-PDE" evidence="1">
    <location>
        <begin position="50"/>
        <end position="299"/>
    </location>
</feature>
<dbReference type="PANTHER" id="PTHR46320">
    <property type="entry name" value="GLYCEROPHOSPHODIESTER PHOSPHODIESTERASE 1"/>
    <property type="match status" value="1"/>
</dbReference>
<dbReference type="Pfam" id="PF03009">
    <property type="entry name" value="GDPD"/>
    <property type="match status" value="1"/>
</dbReference>
<proteinExistence type="predicted"/>
<evidence type="ECO:0000313" key="3">
    <source>
        <dbReference type="Proteomes" id="UP000651112"/>
    </source>
</evidence>
<name>A0ABR7XW06_9SPHI</name>
<dbReference type="InterPro" id="IPR030395">
    <property type="entry name" value="GP_PDE_dom"/>
</dbReference>
<protein>
    <submittedName>
        <fullName evidence="2">Glycerophosphodiester phosphodiesterase family protein</fullName>
    </submittedName>
</protein>
<dbReference type="PANTHER" id="PTHR46320:SF1">
    <property type="entry name" value="GLYCEROPHOSPHODIESTER PHOSPHODIESTERASE 1"/>
    <property type="match status" value="1"/>
</dbReference>
<sequence>MKKIIFGICASVFLFSCSPQIKEKEEPHYLSFADTEALYDFYSYRDGAPLIIQGHRGTRENGLPENSIGAFEYVLTKMPAVFEIDPRLTKDSVIIVFHDATLDRTTNGTGKVIDYTWKELQQLNLKNNEGEVTEHKIPTLAEVFEWANGKTALLLDKKDVPLKMIADLIREHDANNYVISLVRSPGDAAFYFNDEPKRMFAISFREPEAFQSYLDLGIPKRQIFACIGTKISEKTNEINEMMRGYGIRSLISAAPTYDKLETEEERAKAYRKVIESGITILESDYPVGLRESLSTTSNN</sequence>
<dbReference type="PROSITE" id="PS51257">
    <property type="entry name" value="PROKAR_LIPOPROTEIN"/>
    <property type="match status" value="1"/>
</dbReference>
<dbReference type="Proteomes" id="UP000651112">
    <property type="component" value="Unassembled WGS sequence"/>
</dbReference>
<dbReference type="PROSITE" id="PS51704">
    <property type="entry name" value="GP_PDE"/>
    <property type="match status" value="1"/>
</dbReference>
<keyword evidence="3" id="KW-1185">Reference proteome</keyword>
<evidence type="ECO:0000259" key="1">
    <source>
        <dbReference type="PROSITE" id="PS51704"/>
    </source>
</evidence>
<dbReference type="Gene3D" id="3.20.20.190">
    <property type="entry name" value="Phosphatidylinositol (PI) phosphodiesterase"/>
    <property type="match status" value="1"/>
</dbReference>
<dbReference type="SUPFAM" id="SSF51695">
    <property type="entry name" value="PLC-like phosphodiesterases"/>
    <property type="match status" value="1"/>
</dbReference>
<organism evidence="2 3">
    <name type="scientific">Sphingobacterium chuzhouense</name>
    <dbReference type="NCBI Taxonomy" id="1742264"/>
    <lineage>
        <taxon>Bacteria</taxon>
        <taxon>Pseudomonadati</taxon>
        <taxon>Bacteroidota</taxon>
        <taxon>Sphingobacteriia</taxon>
        <taxon>Sphingobacteriales</taxon>
        <taxon>Sphingobacteriaceae</taxon>
        <taxon>Sphingobacterium</taxon>
    </lineage>
</organism>
<reference evidence="2 3" key="1">
    <citation type="submission" date="2020-08" db="EMBL/GenBank/DDBJ databases">
        <title>Sphingobacterium sp. DN00404 isolated from aquaculture water.</title>
        <authorList>
            <person name="Zhang M."/>
        </authorList>
    </citation>
    <scope>NUCLEOTIDE SEQUENCE [LARGE SCALE GENOMIC DNA]</scope>
    <source>
        <strain evidence="2 3">KCTC 42746</strain>
    </source>
</reference>
<comment type="caution">
    <text evidence="2">The sequence shown here is derived from an EMBL/GenBank/DDBJ whole genome shotgun (WGS) entry which is preliminary data.</text>
</comment>
<dbReference type="EMBL" id="JACNYL010000004">
    <property type="protein sequence ID" value="MBD1423193.1"/>
    <property type="molecule type" value="Genomic_DNA"/>
</dbReference>
<evidence type="ECO:0000313" key="2">
    <source>
        <dbReference type="EMBL" id="MBD1423193.1"/>
    </source>
</evidence>
<gene>
    <name evidence="2" type="ORF">H8B21_16620</name>
</gene>
<dbReference type="RefSeq" id="WP_190314955.1">
    <property type="nucleotide sequence ID" value="NZ_JACNYL010000004.1"/>
</dbReference>
<dbReference type="InterPro" id="IPR017946">
    <property type="entry name" value="PLC-like_Pdiesterase_TIM-brl"/>
</dbReference>